<organism evidence="2 3">
    <name type="scientific">Cellulomonas rhizosphaerae</name>
    <dbReference type="NCBI Taxonomy" id="2293719"/>
    <lineage>
        <taxon>Bacteria</taxon>
        <taxon>Bacillati</taxon>
        <taxon>Actinomycetota</taxon>
        <taxon>Actinomycetes</taxon>
        <taxon>Micrococcales</taxon>
        <taxon>Cellulomonadaceae</taxon>
        <taxon>Cellulomonas</taxon>
    </lineage>
</organism>
<sequence length="135" mass="14691">MRLNGKRGSFLLPFGLIHFAFGAAYIFPETTESTAKSIGFLLRLGVPVVIAGLPWVLSAIAAIAAAFDRGRDWYGFAALVAVHVAWTFVFLLSWVLGDNPRGYAWALMFAGLAWATYTVSGMVDPDSVKHPDVQK</sequence>
<evidence type="ECO:0000313" key="2">
    <source>
        <dbReference type="EMBL" id="RHA43681.1"/>
    </source>
</evidence>
<feature type="transmembrane region" description="Helical" evidence="1">
    <location>
        <begin position="102"/>
        <end position="120"/>
    </location>
</feature>
<dbReference type="RefSeq" id="WP_118766391.1">
    <property type="nucleotide sequence ID" value="NZ_QWKP01000148.1"/>
</dbReference>
<accession>A0A413RP50</accession>
<dbReference type="OrthoDB" id="4222971at2"/>
<protein>
    <recommendedName>
        <fullName evidence="4">DoxX family protein</fullName>
    </recommendedName>
</protein>
<feature type="transmembrane region" description="Helical" evidence="1">
    <location>
        <begin position="74"/>
        <end position="96"/>
    </location>
</feature>
<evidence type="ECO:0008006" key="4">
    <source>
        <dbReference type="Google" id="ProtNLM"/>
    </source>
</evidence>
<feature type="transmembrane region" description="Helical" evidence="1">
    <location>
        <begin position="40"/>
        <end position="67"/>
    </location>
</feature>
<evidence type="ECO:0000313" key="3">
    <source>
        <dbReference type="Proteomes" id="UP000283374"/>
    </source>
</evidence>
<dbReference type="EMBL" id="QWKP01000148">
    <property type="protein sequence ID" value="RHA43681.1"/>
    <property type="molecule type" value="Genomic_DNA"/>
</dbReference>
<proteinExistence type="predicted"/>
<gene>
    <name evidence="2" type="ORF">D1825_05200</name>
</gene>
<feature type="transmembrane region" description="Helical" evidence="1">
    <location>
        <begin position="9"/>
        <end position="28"/>
    </location>
</feature>
<keyword evidence="3" id="KW-1185">Reference proteome</keyword>
<name>A0A413RP50_9CELL</name>
<keyword evidence="1" id="KW-0472">Membrane</keyword>
<keyword evidence="1" id="KW-0812">Transmembrane</keyword>
<evidence type="ECO:0000256" key="1">
    <source>
        <dbReference type="SAM" id="Phobius"/>
    </source>
</evidence>
<dbReference type="Proteomes" id="UP000283374">
    <property type="component" value="Unassembled WGS sequence"/>
</dbReference>
<reference evidence="2 3" key="1">
    <citation type="submission" date="2018-08" db="EMBL/GenBank/DDBJ databases">
        <title>Cellulomonas rhizosphaerae sp. nov., a novel actinomycete isolated from soil.</title>
        <authorList>
            <person name="Tian Y."/>
        </authorList>
    </citation>
    <scope>NUCLEOTIDE SEQUENCE [LARGE SCALE GENOMIC DNA]</scope>
    <source>
        <strain evidence="2 3">NEAU-TCZ24</strain>
    </source>
</reference>
<dbReference type="AlphaFoldDB" id="A0A413RP50"/>
<comment type="caution">
    <text evidence="2">The sequence shown here is derived from an EMBL/GenBank/DDBJ whole genome shotgun (WGS) entry which is preliminary data.</text>
</comment>
<keyword evidence="1" id="KW-1133">Transmembrane helix</keyword>